<dbReference type="GO" id="GO:0036011">
    <property type="term" value="P:imaginal disc-derived leg segmentation"/>
    <property type="evidence" value="ECO:0007669"/>
    <property type="project" value="EnsemblMetazoa"/>
</dbReference>
<keyword evidence="4" id="KW-0805">Transcription regulation</keyword>
<feature type="domain" description="Mediator complex subunit Med12" evidence="9">
    <location>
        <begin position="97"/>
        <end position="157"/>
    </location>
</feature>
<dbReference type="OrthoDB" id="20828at2759"/>
<keyword evidence="6" id="KW-0804">Transcription</keyword>
<comment type="subcellular location">
    <subcellularLocation>
        <location evidence="1">Nucleus</location>
    </subcellularLocation>
</comment>
<feature type="compositionally biased region" description="Polar residues" evidence="8">
    <location>
        <begin position="1901"/>
        <end position="1910"/>
    </location>
</feature>
<feature type="compositionally biased region" description="Low complexity" evidence="8">
    <location>
        <begin position="2114"/>
        <end position="2125"/>
    </location>
</feature>
<evidence type="ECO:0000256" key="5">
    <source>
        <dbReference type="ARBA" id="ARBA00023159"/>
    </source>
</evidence>
<reference evidence="10" key="2">
    <citation type="submission" date="2014-06" db="EMBL/GenBank/DDBJ databases">
        <authorList>
            <person name="Hu T."/>
            <person name="Eisen M.B."/>
            <person name="Thornton K.R."/>
            <person name="Andolfatto P."/>
        </authorList>
    </citation>
    <scope>NUCLEOTIDE SEQUENCE</scope>
    <source>
        <strain evidence="10">W501</strain>
    </source>
</reference>
<feature type="region of interest" description="Disordered" evidence="8">
    <location>
        <begin position="2107"/>
        <end position="2213"/>
    </location>
</feature>
<proteinExistence type="inferred from homology"/>
<dbReference type="InterPro" id="IPR051647">
    <property type="entry name" value="Mediator_comp_sub12"/>
</dbReference>
<gene>
    <name evidence="10" type="primary">Dsim\GD14832</name>
    <name evidence="10" type="ORF">Dsimw501_GD14832</name>
</gene>
<dbReference type="InterPro" id="IPR019035">
    <property type="entry name" value="Mediator_Med12"/>
</dbReference>
<keyword evidence="3" id="KW-0678">Repressor</keyword>
<dbReference type="GO" id="GO:0048749">
    <property type="term" value="P:compound eye development"/>
    <property type="evidence" value="ECO:0007669"/>
    <property type="project" value="EnsemblMetazoa"/>
</dbReference>
<feature type="compositionally biased region" description="Basic residues" evidence="8">
    <location>
        <begin position="1919"/>
        <end position="1933"/>
    </location>
</feature>
<protein>
    <submittedName>
        <fullName evidence="10">Uncharacterized protein, isoform C</fullName>
    </submittedName>
</protein>
<feature type="region of interest" description="Disordered" evidence="8">
    <location>
        <begin position="1586"/>
        <end position="1609"/>
    </location>
</feature>
<comment type="similarity">
    <text evidence="2">Belongs to the Mediator complex subunit 12 family.</text>
</comment>
<feature type="compositionally biased region" description="Gly residues" evidence="8">
    <location>
        <begin position="2466"/>
        <end position="2476"/>
    </location>
</feature>
<feature type="region of interest" description="Disordered" evidence="8">
    <location>
        <begin position="2466"/>
        <end position="2506"/>
    </location>
</feature>
<dbReference type="PANTHER" id="PTHR46007">
    <property type="entry name" value="MEDIATOR OF RNA POLYMERASE II TRANSCRIPTION SUBUNIT 12"/>
    <property type="match status" value="1"/>
</dbReference>
<keyword evidence="7" id="KW-0539">Nucleus</keyword>
<feature type="compositionally biased region" description="Pro residues" evidence="8">
    <location>
        <begin position="748"/>
        <end position="757"/>
    </location>
</feature>
<feature type="region of interest" description="Disordered" evidence="8">
    <location>
        <begin position="2026"/>
        <end position="2085"/>
    </location>
</feature>
<evidence type="ECO:0000256" key="2">
    <source>
        <dbReference type="ARBA" id="ARBA00010289"/>
    </source>
</evidence>
<accession>A0A0J9RZK7</accession>
<dbReference type="GO" id="GO:0045944">
    <property type="term" value="P:positive regulation of transcription by RNA polymerase II"/>
    <property type="evidence" value="ECO:0007669"/>
    <property type="project" value="TreeGrafter"/>
</dbReference>
<feature type="compositionally biased region" description="Gly residues" evidence="8">
    <location>
        <begin position="2483"/>
        <end position="2493"/>
    </location>
</feature>
<dbReference type="EMBL" id="CM002912">
    <property type="protein sequence ID" value="KMZ00625.1"/>
    <property type="molecule type" value="Genomic_DNA"/>
</dbReference>
<dbReference type="GO" id="GO:0090263">
    <property type="term" value="P:positive regulation of canonical Wnt signaling pathway"/>
    <property type="evidence" value="ECO:0007669"/>
    <property type="project" value="EnsemblMetazoa"/>
</dbReference>
<feature type="region of interest" description="Disordered" evidence="8">
    <location>
        <begin position="1898"/>
        <end position="2003"/>
    </location>
</feature>
<dbReference type="GO" id="GO:1990508">
    <property type="term" value="C:CKM complex"/>
    <property type="evidence" value="ECO:0007669"/>
    <property type="project" value="EnsemblMetazoa"/>
</dbReference>
<evidence type="ECO:0000313" key="10">
    <source>
        <dbReference type="EMBL" id="KMZ00625.1"/>
    </source>
</evidence>
<feature type="compositionally biased region" description="Gly residues" evidence="8">
    <location>
        <begin position="2049"/>
        <end position="2059"/>
    </location>
</feature>
<evidence type="ECO:0000256" key="1">
    <source>
        <dbReference type="ARBA" id="ARBA00004123"/>
    </source>
</evidence>
<evidence type="ECO:0000256" key="8">
    <source>
        <dbReference type="SAM" id="MobiDB-lite"/>
    </source>
</evidence>
<feature type="region of interest" description="Disordered" evidence="8">
    <location>
        <begin position="796"/>
        <end position="824"/>
    </location>
</feature>
<dbReference type="GO" id="GO:0045498">
    <property type="term" value="P:sex comb development"/>
    <property type="evidence" value="ECO:0007669"/>
    <property type="project" value="EnsemblMetazoa"/>
</dbReference>
<feature type="compositionally biased region" description="Basic and acidic residues" evidence="8">
    <location>
        <begin position="796"/>
        <end position="805"/>
    </location>
</feature>
<feature type="region of interest" description="Disordered" evidence="8">
    <location>
        <begin position="2286"/>
        <end position="2307"/>
    </location>
</feature>
<sequence>MLSMLQEKRPLKRTRLGPPDIYPQDAKQREDELTPTNVKHGFTTTPPLSDEFGTAHNSNVNASKVSAFFSGVLAKKEELMTLPDTGRKKQQINCKDNFWPVSPRRKCTVDAWFKDLAGNKPLLSLAKRAPSFNKKEEIFITLCENQVNMQRATWFIKLSAAYTLSFTESKNKKRSIYDPAAEWTGNMIKFMKELLPKLQEYYQQSHDKSSSNGTTSGSLTAAGNGPASNGTTGTTSINSVTGSNAPTNVIPVPSMASPLPPIHSPANGQQGAPGGGVSAGSVMPTTGSLGGVVGGPGSSVVGGAAGAGAAVPPGSTISGIGSQFEDSRNALKYWKYCHQLSKYMYEESLLDRQEFLNWILDLLDKMRTQASFDEPLKKLVLSFALQYMHDFVQSERLCRKMAYIVSKKLAQLLNTVVEQQTIKELDEPKLQQDPYELALQEQMSCPHHRDIVLYLSTILQIITIECPTALVWSGIAAHRAPSSLLGSPLDHLPLAPSVLPMPTRCPRTNQEIRRQLRAAESDIVLRTQHAEQRWFAAKWLSAGKNQYTSVLATLDHLDTHCFDRMEHNNSIDTLYAQIFPSPTASRRREEDQVEPRPPYEPKQDKDTVRILCEWAVSGQRWGEHRAMVVAILLDKRQIDVTSTPADQQSSDKDDKDSLASGAGLIDGLPVFQHVLMHFLDHDAPVLDEHVSSPQQRTEFTNLVQLFSALIRHDVFSHNAYMHTLISRGDLLLESVLVIKSGTTATKTSPPPPAPPPTTTHGFDDDGFGGGLDFKHNEFDDSNVDDDLDKLVQNIKEKGQQHEAPDSPKIGPPGDGETNPGGSISRHYVYTKHFPIPQDDPSMSSYSSESNQRYILLFGVGKERDEKKHAVKKMSKEIGKLFTKKFSIDVAAAGHVKKHSRNEFNFEATTSKCQQMAYFDQHVVTAQCAANVLEQLNGFALGNNNYLPVQEHVAFLFDLMELALNIYSLLELCDSLLKELPEVEHQLQLKKSNLVRSYTTSLALYIVSILRRYHSCLLLSPEQTLSVFEGVCRTIRHVSNPSECTSAERCIIAYLSDLHESCVLLQGKEQSTEYYQQLQCIKRFKDIFNTPEQLDLPPQGYNPLLLQELFIAPRRGGKLDPHWLGTLHESPANVYSFVSNALIAVCRETDNERLNDVALACAELTASCNVLSEEWIYALQSLCSGSKSPRYPHLGGQVDIGQVKTHNALAVFVCILVARHCFSLADFVSKFALPTLARSVSAGGAELSVDAEAGARLTCHLVLKLFKTLEIPQPGMYSVSTSPNPLHAVGNDFSIRLSCDRHLLVGAHKTIPIAAVLAVLKAILIVVDNAALKTPLVSGSGSSSGGLGGAFGSGKRSGFNTPVHPGSTPKSNEQRPADLSQILGTSDLQLGSSLTSEPEALQQPSVGGMEQISLLEFAQAVLKQICAQEHVLERCLKNAEQLCDMIIDEMLTAKQAQRVLHMICYPEAEFNIISELDQRSMIVRILENLGQWTLRISWLDLQLMYRQSLSNNAELNVWLDTVARAAIDVFHMEEVVLPGAVKATHKPKPSTWLVAPLIAKLTPAVQGRILRVAGQVLESMNYFSKVPKSDCNSSGSGDEREKSNSCHSSNSYGLGGVPARNKKMPLNYQPFLGLILTCLKGQDEYKENLLVSLYAQLSQCLQSFAELDTIGGIDEPQAREEILDALQLRFSLVGGMFEAIQKNSTPTTDWAILLAQLVCQGVVDLSCNRELFTTVVDMLATLVHSTLVSDDERHYMNLMKKLKKEIGEKNNASIRVIRQLLPLYKQPTEVIACEHSGMDTKGNKICDIDKKQLRISDKQRISVWDILEGHKNPAPLSWVWFGAVKLERKPLTYEEAHRNLKYHTHSLVKPSSYYYEPLPLPPEDIEPVPEKICIKDEMKADTPSSVDQSPSAVVGGTGRGRGKGTTTRKRKPKNPKTPPVVNTQQQQPQLAPQPQQPQNVQQQQLQQQQQQQQHMQQQQMQPNQMGQMPMNMPMNMQQFAPNPNNMMQQNAMLQQQQQMQQMGNNPLQQQLNVGGGNGQQNPQMNFMQQGPGGGGAGPQGMPGQQQQWHNAPQQQQPPQPYHNQYAPHQQNMQSNRIERPPLNANSKQALSQMLRQRQPFQQQAQQGPGGGFNPMQQQPQPSQQQPGPQQQINPNQMRQQQMNPQQNPQSVAAFNAMQQQQQQQNAQQQQMNPNQQQQQQFMRGGNMRPGMAPNQMNQMNMGGQGMPQNPMMQQQIPQNMVGMVNPNANQMMQSGGAQGGNGVGVGVGVGVGGAGNNPNMGMGGMPQQGMMQQQPQQQPQQQVQFQNFQNQYQQQQQQQQGMQQQGGGAGVGVGVGMAPNQQQQQQANMMGNFNPQMQQANRNNPDFMAAAAVAQQQQQQQQQQRVVPGGMMAGNRNQYMNQAPNVTMSTMMGPGPGGVVGQVPPYARQQSAGGGKPGVLNTQQQFQQQQQQQQQLRHQQMMQMQGMGGGAGGGMGAGPQQAGGAVGGGGGGGMVPQQQSMNQQQTPNLVAQLQRQNMMGQQQYQPPPY</sequence>
<name>A0A0J9RZK7_DROSI</name>
<reference evidence="10" key="1">
    <citation type="journal article" date="2013" name="Genome Res.">
        <title>A second-generation assembly of the Drosophila simulans genome provides new insights into patterns of lineage-specific divergence.</title>
        <authorList>
            <person name="Hu T.T."/>
            <person name="Eisen M.B."/>
            <person name="Thornton K.R."/>
            <person name="Andolfatto P."/>
        </authorList>
    </citation>
    <scope>NUCLEOTIDE SEQUENCE [LARGE SCALE GENOMIC DNA]</scope>
    <source>
        <strain evidence="10">W501</strain>
    </source>
</reference>
<feature type="region of interest" description="Disordered" evidence="8">
    <location>
        <begin position="203"/>
        <end position="283"/>
    </location>
</feature>
<keyword evidence="5" id="KW-0010">Activator</keyword>
<evidence type="ECO:0000256" key="3">
    <source>
        <dbReference type="ARBA" id="ARBA00022491"/>
    </source>
</evidence>
<feature type="compositionally biased region" description="Low complexity" evidence="8">
    <location>
        <begin position="2038"/>
        <end position="2048"/>
    </location>
</feature>
<dbReference type="Bgee" id="FBgn0186505">
    <property type="expression patterns" value="Expressed in male reproductive system and 3 other cell types or tissues"/>
</dbReference>
<feature type="region of interest" description="Disordered" evidence="8">
    <location>
        <begin position="742"/>
        <end position="762"/>
    </location>
</feature>
<dbReference type="InterPro" id="IPR021990">
    <property type="entry name" value="Mediator_Med12_LCEWAV"/>
</dbReference>
<dbReference type="GO" id="GO:0003713">
    <property type="term" value="F:transcription coactivator activity"/>
    <property type="evidence" value="ECO:0007669"/>
    <property type="project" value="TreeGrafter"/>
</dbReference>
<feature type="compositionally biased region" description="Low complexity" evidence="8">
    <location>
        <begin position="210"/>
        <end position="244"/>
    </location>
</feature>
<dbReference type="GO" id="GO:0070847">
    <property type="term" value="C:core mediator complex"/>
    <property type="evidence" value="ECO:0007669"/>
    <property type="project" value="EnsemblMetazoa"/>
</dbReference>
<dbReference type="Proteomes" id="UP000035880">
    <property type="component" value="Chromosome 3L"/>
</dbReference>
<evidence type="ECO:0000259" key="9">
    <source>
        <dbReference type="SMART" id="SM01281"/>
    </source>
</evidence>
<feature type="compositionally biased region" description="Basic and acidic residues" evidence="8">
    <location>
        <begin position="586"/>
        <end position="604"/>
    </location>
</feature>
<dbReference type="GO" id="GO:0035075">
    <property type="term" value="P:response to ecdysone"/>
    <property type="evidence" value="ECO:0007669"/>
    <property type="project" value="EnsemblMetazoa"/>
</dbReference>
<evidence type="ECO:0000256" key="7">
    <source>
        <dbReference type="ARBA" id="ARBA00023242"/>
    </source>
</evidence>
<dbReference type="SMART" id="SM01281">
    <property type="entry name" value="Med12"/>
    <property type="match status" value="1"/>
</dbReference>
<dbReference type="GO" id="GO:0005700">
    <property type="term" value="C:polytene chromosome"/>
    <property type="evidence" value="ECO:0007669"/>
    <property type="project" value="EnsemblMetazoa"/>
</dbReference>
<feature type="compositionally biased region" description="Low complexity" evidence="8">
    <location>
        <begin position="1938"/>
        <end position="2003"/>
    </location>
</feature>
<evidence type="ECO:0000256" key="6">
    <source>
        <dbReference type="ARBA" id="ARBA00023163"/>
    </source>
</evidence>
<feature type="compositionally biased region" description="Low complexity" evidence="8">
    <location>
        <begin position="2060"/>
        <end position="2073"/>
    </location>
</feature>
<feature type="compositionally biased region" description="Low complexity" evidence="8">
    <location>
        <begin position="2132"/>
        <end position="2199"/>
    </location>
</feature>
<feature type="compositionally biased region" description="Low complexity" evidence="8">
    <location>
        <begin position="2494"/>
        <end position="2504"/>
    </location>
</feature>
<feature type="region of interest" description="Disordered" evidence="8">
    <location>
        <begin position="581"/>
        <end position="604"/>
    </location>
</feature>
<dbReference type="PANTHER" id="PTHR46007:SF11">
    <property type="entry name" value="MEDIATOR OF RNA POLYMERASE II TRANSCRIPTION SUBUNIT 12"/>
    <property type="match status" value="1"/>
</dbReference>
<feature type="region of interest" description="Disordered" evidence="8">
    <location>
        <begin position="1"/>
        <end position="41"/>
    </location>
</feature>
<dbReference type="KEGG" id="dsi:Dsimw501_GD14832"/>
<organism evidence="10">
    <name type="scientific">Drosophila simulans</name>
    <name type="common">Fruit fly</name>
    <dbReference type="NCBI Taxonomy" id="7240"/>
    <lineage>
        <taxon>Eukaryota</taxon>
        <taxon>Metazoa</taxon>
        <taxon>Ecdysozoa</taxon>
        <taxon>Arthropoda</taxon>
        <taxon>Hexapoda</taxon>
        <taxon>Insecta</taxon>
        <taxon>Pterygota</taxon>
        <taxon>Neoptera</taxon>
        <taxon>Endopterygota</taxon>
        <taxon>Diptera</taxon>
        <taxon>Brachycera</taxon>
        <taxon>Muscomorpha</taxon>
        <taxon>Ephydroidea</taxon>
        <taxon>Drosophilidae</taxon>
        <taxon>Drosophila</taxon>
        <taxon>Sophophora</taxon>
    </lineage>
</organism>
<reference evidence="10" key="3">
    <citation type="submission" date="2015-04" db="EMBL/GenBank/DDBJ databases">
        <authorList>
            <consortium name="FlyBase"/>
        </authorList>
    </citation>
    <scope>NUCLEOTIDE SEQUENCE</scope>
    <source>
        <strain evidence="10">W501</strain>
    </source>
</reference>
<dbReference type="Pfam" id="PF12145">
    <property type="entry name" value="Med12-LCEWAV"/>
    <property type="match status" value="1"/>
</dbReference>
<evidence type="ECO:0000256" key="4">
    <source>
        <dbReference type="ARBA" id="ARBA00023015"/>
    </source>
</evidence>
<dbReference type="GO" id="GO:0048102">
    <property type="term" value="P:autophagic cell death"/>
    <property type="evidence" value="ECO:0007669"/>
    <property type="project" value="EnsemblMetazoa"/>
</dbReference>
<dbReference type="Pfam" id="PF09497">
    <property type="entry name" value="Med12"/>
    <property type="match status" value="1"/>
</dbReference>
<dbReference type="GO" id="GO:0016592">
    <property type="term" value="C:mediator complex"/>
    <property type="evidence" value="ECO:0007669"/>
    <property type="project" value="EnsemblMetazoa"/>
</dbReference>
<dbReference type="GO" id="GO:0022416">
    <property type="term" value="P:chaeta development"/>
    <property type="evidence" value="ECO:0007669"/>
    <property type="project" value="EnsemblMetazoa"/>
</dbReference>